<evidence type="ECO:0000256" key="1">
    <source>
        <dbReference type="SAM" id="MobiDB-lite"/>
    </source>
</evidence>
<dbReference type="KEGG" id="lab:LA76x_1158"/>
<keyword evidence="3" id="KW-1185">Reference proteome</keyword>
<evidence type="ECO:0000313" key="2">
    <source>
        <dbReference type="EMBL" id="ALN79317.1"/>
    </source>
</evidence>
<gene>
    <name evidence="2" type="ORF">LA76x_1158</name>
</gene>
<organism evidence="2 3">
    <name type="scientific">Lysobacter antibioticus</name>
    <dbReference type="NCBI Taxonomy" id="84531"/>
    <lineage>
        <taxon>Bacteria</taxon>
        <taxon>Pseudomonadati</taxon>
        <taxon>Pseudomonadota</taxon>
        <taxon>Gammaproteobacteria</taxon>
        <taxon>Lysobacterales</taxon>
        <taxon>Lysobacteraceae</taxon>
        <taxon>Lysobacter</taxon>
    </lineage>
</organism>
<feature type="region of interest" description="Disordered" evidence="1">
    <location>
        <begin position="272"/>
        <end position="327"/>
    </location>
</feature>
<evidence type="ECO:0000313" key="3">
    <source>
        <dbReference type="Proteomes" id="UP000060787"/>
    </source>
</evidence>
<feature type="compositionally biased region" description="Gly residues" evidence="1">
    <location>
        <begin position="272"/>
        <end position="286"/>
    </location>
</feature>
<reference evidence="2 3" key="1">
    <citation type="journal article" date="2015" name="BMC Genomics">
        <title>Comparative genomics and metabolic profiling of the genus Lysobacter.</title>
        <authorList>
            <person name="de Bruijn I."/>
            <person name="Cheng X."/>
            <person name="de Jager V."/>
            <person name="Exposito R.G."/>
            <person name="Watrous J."/>
            <person name="Patel N."/>
            <person name="Postma J."/>
            <person name="Dorrestein P.C."/>
            <person name="Kobayashi D."/>
            <person name="Raaijmakers J.M."/>
        </authorList>
    </citation>
    <scope>NUCLEOTIDE SEQUENCE [LARGE SCALE GENOMIC DNA]</scope>
    <source>
        <strain evidence="2 3">76</strain>
    </source>
</reference>
<feature type="compositionally biased region" description="Low complexity" evidence="1">
    <location>
        <begin position="382"/>
        <end position="401"/>
    </location>
</feature>
<feature type="compositionally biased region" description="Basic and acidic residues" evidence="1">
    <location>
        <begin position="287"/>
        <end position="302"/>
    </location>
</feature>
<dbReference type="STRING" id="84531.LA76x_1158"/>
<feature type="region of interest" description="Disordered" evidence="1">
    <location>
        <begin position="355"/>
        <end position="424"/>
    </location>
</feature>
<accession>A0A0S2F6X7</accession>
<feature type="compositionally biased region" description="Basic and acidic residues" evidence="1">
    <location>
        <begin position="184"/>
        <end position="214"/>
    </location>
</feature>
<name>A0A0S2F6X7_LYSAN</name>
<feature type="compositionally biased region" description="Gly residues" evidence="1">
    <location>
        <begin position="355"/>
        <end position="381"/>
    </location>
</feature>
<dbReference type="RefSeq" id="WP_057916925.1">
    <property type="nucleotide sequence ID" value="NZ_CP011129.1"/>
</dbReference>
<feature type="region of interest" description="Disordered" evidence="1">
    <location>
        <begin position="177"/>
        <end position="225"/>
    </location>
</feature>
<feature type="compositionally biased region" description="Gly residues" evidence="1">
    <location>
        <begin position="304"/>
        <end position="327"/>
    </location>
</feature>
<dbReference type="PATRIC" id="fig|84531.8.peg.1182"/>
<dbReference type="Proteomes" id="UP000060787">
    <property type="component" value="Chromosome"/>
</dbReference>
<sequence>MRHFAPECDLLTSESERAGGIATGFNIALALAIGVVASGCGAVRSIAGINTVQLQDAQVSAMETDIGPGVTTICPRQPVQMHVAVTTRLPREPAAAAYETWHGRNGTRRNGMLDFRNFAFSSAQGRFDEMGWYTPNPDVLASVDSGFAISTQLLHPRAQLVQSRHYLADYGCIVSVGTPGGPGERGRDGGSGSDGRDGRSGTDGEHGDHGRDGGDGELGGPGYEGPQLRMYATYVSTRSHPKLIAVQVTGDFDDFVLAPADRPLTLVAAGGIGGAGGNGGSGGRGGDGGRGEGARDQSDKHRFGNGGNGGSGGDGGDGGDGAPGGIGGSGGRIELIYDRRYPELAQWLRFDVGGGPGGDGGSSGSAGRQGGAGAGTGGSNGRSGRYGFSGRSGPAGAPGRPGHVEVNAGEVGRYFSGLPGVRRL</sequence>
<protein>
    <submittedName>
        <fullName evidence="2">Uncharacterized protein</fullName>
    </submittedName>
</protein>
<proteinExistence type="predicted"/>
<dbReference type="EMBL" id="CP011129">
    <property type="protein sequence ID" value="ALN79317.1"/>
    <property type="molecule type" value="Genomic_DNA"/>
</dbReference>
<dbReference type="PRINTS" id="PR01228">
    <property type="entry name" value="EGGSHELL"/>
</dbReference>
<dbReference type="AlphaFoldDB" id="A0A0S2F6X7"/>